<feature type="chain" id="PRO_5007836673" evidence="1">
    <location>
        <begin position="20"/>
        <end position="65"/>
    </location>
</feature>
<accession>A0A162KA20</accession>
<sequence>MTHAQSLVACMAFAAGAFAAATYPPKPADLATPVQQRIAIDGPNSELHSKKQNFDALVLGTRCLP</sequence>
<organism evidence="2 3">
    <name type="scientific">Akanthomyces lecanii RCEF 1005</name>
    <dbReference type="NCBI Taxonomy" id="1081108"/>
    <lineage>
        <taxon>Eukaryota</taxon>
        <taxon>Fungi</taxon>
        <taxon>Dikarya</taxon>
        <taxon>Ascomycota</taxon>
        <taxon>Pezizomycotina</taxon>
        <taxon>Sordariomycetes</taxon>
        <taxon>Hypocreomycetidae</taxon>
        <taxon>Hypocreales</taxon>
        <taxon>Cordycipitaceae</taxon>
        <taxon>Akanthomyces</taxon>
        <taxon>Cordyceps confragosa</taxon>
    </lineage>
</organism>
<gene>
    <name evidence="2" type="ORF">LEL_02539</name>
</gene>
<feature type="signal peptide" evidence="1">
    <location>
        <begin position="1"/>
        <end position="19"/>
    </location>
</feature>
<protein>
    <submittedName>
        <fullName evidence="2">Uncharacterized protein</fullName>
    </submittedName>
</protein>
<dbReference type="STRING" id="1081108.A0A162KA20"/>
<dbReference type="AlphaFoldDB" id="A0A162KA20"/>
<keyword evidence="1" id="KW-0732">Signal</keyword>
<evidence type="ECO:0000313" key="2">
    <source>
        <dbReference type="EMBL" id="OAA79053.1"/>
    </source>
</evidence>
<reference evidence="2 3" key="1">
    <citation type="journal article" date="2016" name="Genome Biol. Evol.">
        <title>Divergent and convergent evolution of fungal pathogenicity.</title>
        <authorList>
            <person name="Shang Y."/>
            <person name="Xiao G."/>
            <person name="Zheng P."/>
            <person name="Cen K."/>
            <person name="Zhan S."/>
            <person name="Wang C."/>
        </authorList>
    </citation>
    <scope>NUCLEOTIDE SEQUENCE [LARGE SCALE GENOMIC DNA]</scope>
    <source>
        <strain evidence="2 3">RCEF 1005</strain>
    </source>
</reference>
<name>A0A162KA20_CORDF</name>
<dbReference type="Proteomes" id="UP000076881">
    <property type="component" value="Unassembled WGS sequence"/>
</dbReference>
<evidence type="ECO:0000256" key="1">
    <source>
        <dbReference type="SAM" id="SignalP"/>
    </source>
</evidence>
<dbReference type="EMBL" id="AZHF01000002">
    <property type="protein sequence ID" value="OAA79053.1"/>
    <property type="molecule type" value="Genomic_DNA"/>
</dbReference>
<keyword evidence="3" id="KW-1185">Reference proteome</keyword>
<comment type="caution">
    <text evidence="2">The sequence shown here is derived from an EMBL/GenBank/DDBJ whole genome shotgun (WGS) entry which is preliminary data.</text>
</comment>
<proteinExistence type="predicted"/>
<evidence type="ECO:0000313" key="3">
    <source>
        <dbReference type="Proteomes" id="UP000076881"/>
    </source>
</evidence>